<dbReference type="GO" id="GO:0003677">
    <property type="term" value="F:DNA binding"/>
    <property type="evidence" value="ECO:0007669"/>
    <property type="project" value="UniProtKB-KW"/>
</dbReference>
<dbReference type="AlphaFoldDB" id="A0A806KPY0"/>
<dbReference type="SMART" id="SM00421">
    <property type="entry name" value="HTH_LUXR"/>
    <property type="match status" value="1"/>
</dbReference>
<reference evidence="5" key="1">
    <citation type="submission" date="2012-03" db="EMBL/GenBank/DDBJ databases">
        <title>Functional metagenomics reveals considerable lignocellulase gene clusters in the gut microbiome of a wood-feeding higher termite.</title>
        <authorList>
            <person name="Liu N."/>
        </authorList>
    </citation>
    <scope>NUCLEOTIDE SEQUENCE</scope>
</reference>
<protein>
    <recommendedName>
        <fullName evidence="4">HTH luxR-type domain-containing protein</fullName>
    </recommendedName>
</protein>
<dbReference type="PANTHER" id="PTHR44688:SF16">
    <property type="entry name" value="DNA-BINDING TRANSCRIPTIONAL ACTIVATOR DEVR_DOSR"/>
    <property type="match status" value="1"/>
</dbReference>
<dbReference type="PANTHER" id="PTHR44688">
    <property type="entry name" value="DNA-BINDING TRANSCRIPTIONAL ACTIVATOR DEVR_DOSR"/>
    <property type="match status" value="1"/>
</dbReference>
<dbReference type="CDD" id="cd06170">
    <property type="entry name" value="LuxR_C_like"/>
    <property type="match status" value="1"/>
</dbReference>
<sequence>MALAWYYCILGLPENIPDWLKENFSPYVHAAFTENFGNQMKAWYCYTTRNYPPLLSYIEELKSRESFLFGRIEMYAMEACIHYKMKNKKQALVMLQEAYNASVPNEITLPFIELGKDMRTLSAAALKEPSSAKSSCKIPKPWLENINRKSASYAKYQVHVNTYYRQANKISDGIVLSPRENDVFADLSHGLSRSEIAANRGLSINTVKMVINNVYMKLGAENLADAIRIAAEQKIVK</sequence>
<keyword evidence="1" id="KW-0805">Transcription regulation</keyword>
<evidence type="ECO:0000259" key="4">
    <source>
        <dbReference type="PROSITE" id="PS50043"/>
    </source>
</evidence>
<evidence type="ECO:0000256" key="2">
    <source>
        <dbReference type="ARBA" id="ARBA00023125"/>
    </source>
</evidence>
<keyword evidence="2" id="KW-0238">DNA-binding</keyword>
<dbReference type="InterPro" id="IPR000792">
    <property type="entry name" value="Tscrpt_reg_LuxR_C"/>
</dbReference>
<dbReference type="Pfam" id="PF00196">
    <property type="entry name" value="GerE"/>
    <property type="match status" value="1"/>
</dbReference>
<dbReference type="EMBL" id="JQ844214">
    <property type="protein sequence ID" value="AGS52839.1"/>
    <property type="molecule type" value="Genomic_DNA"/>
</dbReference>
<proteinExistence type="predicted"/>
<organism evidence="5">
    <name type="scientific">uncultured bacterium contig00011</name>
    <dbReference type="NCBI Taxonomy" id="1181503"/>
    <lineage>
        <taxon>Bacteria</taxon>
        <taxon>environmental samples</taxon>
    </lineage>
</organism>
<dbReference type="PROSITE" id="PS50043">
    <property type="entry name" value="HTH_LUXR_2"/>
    <property type="match status" value="1"/>
</dbReference>
<feature type="domain" description="HTH luxR-type" evidence="4">
    <location>
        <begin position="169"/>
        <end position="234"/>
    </location>
</feature>
<evidence type="ECO:0000256" key="3">
    <source>
        <dbReference type="ARBA" id="ARBA00023163"/>
    </source>
</evidence>
<evidence type="ECO:0000256" key="1">
    <source>
        <dbReference type="ARBA" id="ARBA00023015"/>
    </source>
</evidence>
<dbReference type="Gene3D" id="1.10.10.10">
    <property type="entry name" value="Winged helix-like DNA-binding domain superfamily/Winged helix DNA-binding domain"/>
    <property type="match status" value="1"/>
</dbReference>
<accession>A0A806KPY0</accession>
<evidence type="ECO:0000313" key="5">
    <source>
        <dbReference type="EMBL" id="AGS52839.1"/>
    </source>
</evidence>
<dbReference type="InterPro" id="IPR036388">
    <property type="entry name" value="WH-like_DNA-bd_sf"/>
</dbReference>
<dbReference type="GO" id="GO:0006355">
    <property type="term" value="P:regulation of DNA-templated transcription"/>
    <property type="evidence" value="ECO:0007669"/>
    <property type="project" value="InterPro"/>
</dbReference>
<keyword evidence="3" id="KW-0804">Transcription</keyword>
<name>A0A806KPY0_9BACT</name>
<dbReference type="PRINTS" id="PR00038">
    <property type="entry name" value="HTHLUXR"/>
</dbReference>
<dbReference type="SUPFAM" id="SSF46894">
    <property type="entry name" value="C-terminal effector domain of the bipartite response regulators"/>
    <property type="match status" value="1"/>
</dbReference>
<dbReference type="InterPro" id="IPR016032">
    <property type="entry name" value="Sig_transdc_resp-reg_C-effctor"/>
</dbReference>